<dbReference type="Pfam" id="PF13487">
    <property type="entry name" value="HD_5"/>
    <property type="match status" value="1"/>
</dbReference>
<gene>
    <name evidence="4" type="ORF">GTOL_12636</name>
</gene>
<comment type="caution">
    <text evidence="4">The sequence shown here is derived from an EMBL/GenBank/DDBJ whole genome shotgun (WGS) entry which is preliminary data.</text>
</comment>
<keyword evidence="1" id="KW-0597">Phosphoprotein</keyword>
<dbReference type="GO" id="GO:0008081">
    <property type="term" value="F:phosphoric diester hydrolase activity"/>
    <property type="evidence" value="ECO:0007669"/>
    <property type="project" value="UniProtKB-ARBA"/>
</dbReference>
<evidence type="ECO:0000313" key="4">
    <source>
        <dbReference type="EMBL" id="CAG4884753.1"/>
    </source>
</evidence>
<dbReference type="InterPro" id="IPR001789">
    <property type="entry name" value="Sig_transdc_resp-reg_receiver"/>
</dbReference>
<dbReference type="Pfam" id="PF00072">
    <property type="entry name" value="Response_reg"/>
    <property type="match status" value="1"/>
</dbReference>
<dbReference type="PANTHER" id="PTHR45228">
    <property type="entry name" value="CYCLIC DI-GMP PHOSPHODIESTERASE TM_0186-RELATED"/>
    <property type="match status" value="1"/>
</dbReference>
<evidence type="ECO:0000259" key="2">
    <source>
        <dbReference type="PROSITE" id="PS50110"/>
    </source>
</evidence>
<evidence type="ECO:0000313" key="5">
    <source>
        <dbReference type="Proteomes" id="UP000742786"/>
    </source>
</evidence>
<dbReference type="PROSITE" id="PS50110">
    <property type="entry name" value="RESPONSE_REGULATORY"/>
    <property type="match status" value="1"/>
</dbReference>
<dbReference type="InterPro" id="IPR037522">
    <property type="entry name" value="HD_GYP_dom"/>
</dbReference>
<name>A0A916N1B9_9PROT</name>
<protein>
    <submittedName>
        <fullName evidence="4">Two-component system response regulator</fullName>
    </submittedName>
</protein>
<dbReference type="Gene3D" id="3.40.50.2300">
    <property type="match status" value="1"/>
</dbReference>
<dbReference type="Proteomes" id="UP000742786">
    <property type="component" value="Unassembled WGS sequence"/>
</dbReference>
<sequence length="366" mass="41206">MQTSLLMNSSVDFPDARVIICDDSITNVMFLSKIVEAQGISYINTFTDPRKAVAHLQENKSTISLLILDIEMPHMSGFDVMREILPEGRATDLSSQHAFPILVITGLLETETRHRALQYGASDFLNKPIDQVEVGLRVRNMLRIERAYRLQATLAQRMEKEVERRTRQLNEAIDTLVNRLALAGELRDNETGLHVARVGRYSRLLAEELGLPMDMCFMIEKAAQLHDIGKIGIPDSILHKQGLLDDAERAVMQTHTDKGVALLGEHDSLLIQIAVSIAAGHHERWDGSGYPRGLAQQAIPIEACIVAVADVFDALTTFRPYKDPWPTDKVFEFFRERAATEFSPDVVMALLRRREDVLAVLEHMQD</sequence>
<dbReference type="PROSITE" id="PS51832">
    <property type="entry name" value="HD_GYP"/>
    <property type="match status" value="1"/>
</dbReference>
<feature type="domain" description="HD-GYP" evidence="3">
    <location>
        <begin position="169"/>
        <end position="366"/>
    </location>
</feature>
<reference evidence="4" key="1">
    <citation type="submission" date="2021-04" db="EMBL/GenBank/DDBJ databases">
        <authorList>
            <person name="Hornung B."/>
        </authorList>
    </citation>
    <scope>NUCLEOTIDE SEQUENCE</scope>
    <source>
        <strain evidence="4">G5G6</strain>
    </source>
</reference>
<proteinExistence type="predicted"/>
<accession>A0A916N1B9</accession>
<dbReference type="InterPro" id="IPR003607">
    <property type="entry name" value="HD/PDEase_dom"/>
</dbReference>
<feature type="domain" description="Response regulatory" evidence="2">
    <location>
        <begin position="17"/>
        <end position="142"/>
    </location>
</feature>
<dbReference type="CDD" id="cd00077">
    <property type="entry name" value="HDc"/>
    <property type="match status" value="1"/>
</dbReference>
<dbReference type="InterPro" id="IPR011006">
    <property type="entry name" value="CheY-like_superfamily"/>
</dbReference>
<keyword evidence="5" id="KW-1185">Reference proteome</keyword>
<dbReference type="SMART" id="SM00448">
    <property type="entry name" value="REC"/>
    <property type="match status" value="1"/>
</dbReference>
<dbReference type="EMBL" id="CAJQUM010000001">
    <property type="protein sequence ID" value="CAG4884753.1"/>
    <property type="molecule type" value="Genomic_DNA"/>
</dbReference>
<feature type="modified residue" description="4-aspartylphosphate" evidence="1">
    <location>
        <position position="69"/>
    </location>
</feature>
<dbReference type="GO" id="GO:0000160">
    <property type="term" value="P:phosphorelay signal transduction system"/>
    <property type="evidence" value="ECO:0007669"/>
    <property type="project" value="InterPro"/>
</dbReference>
<organism evidence="4 5">
    <name type="scientific">Georgfuchsia toluolica</name>
    <dbReference type="NCBI Taxonomy" id="424218"/>
    <lineage>
        <taxon>Bacteria</taxon>
        <taxon>Pseudomonadati</taxon>
        <taxon>Pseudomonadota</taxon>
        <taxon>Betaproteobacteria</taxon>
        <taxon>Nitrosomonadales</taxon>
        <taxon>Sterolibacteriaceae</taxon>
        <taxon>Georgfuchsia</taxon>
    </lineage>
</organism>
<dbReference type="AlphaFoldDB" id="A0A916N1B9"/>
<dbReference type="Gene3D" id="1.10.3210.10">
    <property type="entry name" value="Hypothetical protein af1432"/>
    <property type="match status" value="1"/>
</dbReference>
<dbReference type="SUPFAM" id="SSF109604">
    <property type="entry name" value="HD-domain/PDEase-like"/>
    <property type="match status" value="1"/>
</dbReference>
<dbReference type="SUPFAM" id="SSF52172">
    <property type="entry name" value="CheY-like"/>
    <property type="match status" value="1"/>
</dbReference>
<evidence type="ECO:0000259" key="3">
    <source>
        <dbReference type="PROSITE" id="PS51832"/>
    </source>
</evidence>
<dbReference type="PANTHER" id="PTHR45228:SF1">
    <property type="entry name" value="CYCLIC DI-GMP PHOSPHODIESTERASE TM_0186"/>
    <property type="match status" value="1"/>
</dbReference>
<evidence type="ECO:0000256" key="1">
    <source>
        <dbReference type="PROSITE-ProRule" id="PRU00169"/>
    </source>
</evidence>
<dbReference type="SMART" id="SM00471">
    <property type="entry name" value="HDc"/>
    <property type="match status" value="1"/>
</dbReference>
<dbReference type="InterPro" id="IPR052020">
    <property type="entry name" value="Cyclic_di-GMP/3'3'-cGAMP_PDE"/>
</dbReference>